<dbReference type="OrthoDB" id="6128208at2759"/>
<evidence type="ECO:0000313" key="9">
    <source>
        <dbReference type="EMBL" id="CAC5384297.1"/>
    </source>
</evidence>
<keyword evidence="2" id="KW-0677">Repeat</keyword>
<evidence type="ECO:0000256" key="6">
    <source>
        <dbReference type="PROSITE-ProRule" id="PRU00196"/>
    </source>
</evidence>
<proteinExistence type="predicted"/>
<organism evidence="9 10">
    <name type="scientific">Mytilus coruscus</name>
    <name type="common">Sea mussel</name>
    <dbReference type="NCBI Taxonomy" id="42192"/>
    <lineage>
        <taxon>Eukaryota</taxon>
        <taxon>Metazoa</taxon>
        <taxon>Spiralia</taxon>
        <taxon>Lophotrochozoa</taxon>
        <taxon>Mollusca</taxon>
        <taxon>Bivalvia</taxon>
        <taxon>Autobranchia</taxon>
        <taxon>Pteriomorphia</taxon>
        <taxon>Mytilida</taxon>
        <taxon>Mytiloidea</taxon>
        <taxon>Mytilidae</taxon>
        <taxon>Mytilinae</taxon>
        <taxon>Mytilus</taxon>
    </lineage>
</organism>
<feature type="region of interest" description="Disordered" evidence="7">
    <location>
        <begin position="670"/>
        <end position="689"/>
    </location>
</feature>
<keyword evidence="10" id="KW-1185">Reference proteome</keyword>
<dbReference type="FunFam" id="3.10.250.10:FF:000011">
    <property type="entry name" value="Scavenger receptor class A member 5"/>
    <property type="match status" value="2"/>
</dbReference>
<dbReference type="PROSITE" id="PS50287">
    <property type="entry name" value="SRCR_2"/>
    <property type="match status" value="4"/>
</dbReference>
<evidence type="ECO:0000256" key="1">
    <source>
        <dbReference type="ARBA" id="ARBA00022729"/>
    </source>
</evidence>
<evidence type="ECO:0000256" key="7">
    <source>
        <dbReference type="SAM" id="MobiDB-lite"/>
    </source>
</evidence>
<feature type="disulfide bond" evidence="6">
    <location>
        <begin position="484"/>
        <end position="494"/>
    </location>
</feature>
<comment type="caution">
    <text evidence="6">Lacks conserved residue(s) required for the propagation of feature annotation.</text>
</comment>
<evidence type="ECO:0000256" key="2">
    <source>
        <dbReference type="ARBA" id="ARBA00022737"/>
    </source>
</evidence>
<evidence type="ECO:0000256" key="3">
    <source>
        <dbReference type="ARBA" id="ARBA00023157"/>
    </source>
</evidence>
<dbReference type="PROSITE" id="PS00420">
    <property type="entry name" value="SRCR_1"/>
    <property type="match status" value="4"/>
</dbReference>
<evidence type="ECO:0000256" key="4">
    <source>
        <dbReference type="ARBA" id="ARBA00023170"/>
    </source>
</evidence>
<keyword evidence="3 6" id="KW-1015">Disulfide bond</keyword>
<dbReference type="SMART" id="SM00202">
    <property type="entry name" value="SR"/>
    <property type="match status" value="4"/>
</dbReference>
<dbReference type="AlphaFoldDB" id="A0A6J8BPT1"/>
<dbReference type="Gene3D" id="3.10.250.10">
    <property type="entry name" value="SRCR-like domain"/>
    <property type="match status" value="4"/>
</dbReference>
<feature type="domain" description="SRCR" evidence="8">
    <location>
        <begin position="310"/>
        <end position="411"/>
    </location>
</feature>
<keyword evidence="1" id="KW-0732">Signal</keyword>
<evidence type="ECO:0000259" key="8">
    <source>
        <dbReference type="PROSITE" id="PS50287"/>
    </source>
</evidence>
<feature type="domain" description="SRCR" evidence="8">
    <location>
        <begin position="206"/>
        <end position="307"/>
    </location>
</feature>
<keyword evidence="5" id="KW-0325">Glycoprotein</keyword>
<evidence type="ECO:0000313" key="10">
    <source>
        <dbReference type="Proteomes" id="UP000507470"/>
    </source>
</evidence>
<feature type="disulfide bond" evidence="6">
    <location>
        <begin position="276"/>
        <end position="286"/>
    </location>
</feature>
<sequence>MHNRLPEVTFIQPFFLLKLRENFIKPVSIHNRLPETDYLRSPLIYKSQYRDYLKSPLLHQSSYTTDYLRSPSSNKSQNASAYLRPPLLKKSSYTTYYLALIQLRGGKNRYQGRIEIFHSGKWGTVCDDKFDQNDARVVCRMLGLEVLHPVIQSTDSFGEGTGQIWADDLDCTGEEHDISGCTFPGWGNNDCTHQEDVSLICDVTEVRLVNGTFVGEGRVEVIHNGQWGTVCDDNFGVHDAGVVCKMLGFHISHPTVHLRAHFGKGHGEVLITNLGCKGNEVDINQCNYTGWGHTNCDHSEDVGVSCATPVRLVGGTKPSKGRLEVYHSGSWGSVCDDNFDLKDAAVVCRTLGFMTSHPSVYPGGHFGHSTLSSKMVDLNCTGAEKDVSACQSTGWGSHNCGQRDDVGVECQTGVRLVNGPSPSRGRVEIMYRGEWGTICDDRFGQEEAVVVCRMLGYHNSNYRVHSSAGYHRGTGKIWMDDLACEGTENDLGDCKFAGWGETNCGHGEDVGVDCGEEVISEYSGKIERILEKRNYIANLLRDLRKYEGDNLPMYARITTATFAPKFGSDEASSFFKEKMTTFTKTMRQTFRTSMIEAKRNCLIILPLKCRNYGAKLQKKSISKRPGGHTTLRKFNERIQRLQENGQKKYRNNGMDNENTEINKLKREIKELKETSSSRRSSKETNTIGDIKRELDELKERISDKRNPL</sequence>
<keyword evidence="4" id="KW-0675">Receptor</keyword>
<dbReference type="InterPro" id="IPR001190">
    <property type="entry name" value="SRCR"/>
</dbReference>
<dbReference type="PANTHER" id="PTHR19331">
    <property type="entry name" value="SCAVENGER RECEPTOR DOMAIN-CONTAINING"/>
    <property type="match status" value="1"/>
</dbReference>
<dbReference type="SUPFAM" id="SSF56487">
    <property type="entry name" value="SRCR-like"/>
    <property type="match status" value="4"/>
</dbReference>
<feature type="disulfide bond" evidence="6">
    <location>
        <begin position="171"/>
        <end position="181"/>
    </location>
</feature>
<dbReference type="Proteomes" id="UP000507470">
    <property type="component" value="Unassembled WGS sequence"/>
</dbReference>
<dbReference type="GO" id="GO:0016020">
    <property type="term" value="C:membrane"/>
    <property type="evidence" value="ECO:0007669"/>
    <property type="project" value="InterPro"/>
</dbReference>
<dbReference type="InterPro" id="IPR036772">
    <property type="entry name" value="SRCR-like_dom_sf"/>
</dbReference>
<evidence type="ECO:0000256" key="5">
    <source>
        <dbReference type="ARBA" id="ARBA00023180"/>
    </source>
</evidence>
<dbReference type="FunFam" id="3.10.250.10:FF:000001">
    <property type="entry name" value="Lysyl oxidase 4 isoform X1"/>
    <property type="match status" value="1"/>
</dbReference>
<reference evidence="9 10" key="1">
    <citation type="submission" date="2020-06" db="EMBL/GenBank/DDBJ databases">
        <authorList>
            <person name="Li R."/>
            <person name="Bekaert M."/>
        </authorList>
    </citation>
    <scope>NUCLEOTIDE SEQUENCE [LARGE SCALE GENOMIC DNA]</scope>
    <source>
        <strain evidence="10">wild</strain>
    </source>
</reference>
<dbReference type="PRINTS" id="PR00258">
    <property type="entry name" value="SPERACTRCPTR"/>
</dbReference>
<dbReference type="EMBL" id="CACVKT020003512">
    <property type="protein sequence ID" value="CAC5384297.1"/>
    <property type="molecule type" value="Genomic_DNA"/>
</dbReference>
<protein>
    <submittedName>
        <fullName evidence="9">DMBT1</fullName>
    </submittedName>
</protein>
<feature type="domain" description="SRCR" evidence="8">
    <location>
        <begin position="101"/>
        <end position="202"/>
    </location>
</feature>
<name>A0A6J8BPT1_MYTCO</name>
<gene>
    <name evidence="9" type="ORF">MCOR_19958</name>
</gene>
<dbReference type="Pfam" id="PF00530">
    <property type="entry name" value="SRCR"/>
    <property type="match status" value="4"/>
</dbReference>
<feature type="compositionally biased region" description="Basic and acidic residues" evidence="7">
    <location>
        <begin position="670"/>
        <end position="682"/>
    </location>
</feature>
<feature type="domain" description="SRCR" evidence="8">
    <location>
        <begin position="414"/>
        <end position="515"/>
    </location>
</feature>
<accession>A0A6J8BPT1</accession>
<dbReference type="FunFam" id="3.10.250.10:FF:000007">
    <property type="entry name" value="Soluble scavenger receptor cysteine-rich domain-containing protein SSC5D"/>
    <property type="match status" value="1"/>
</dbReference>
<feature type="disulfide bond" evidence="6">
    <location>
        <begin position="380"/>
        <end position="390"/>
    </location>
</feature>